<organism evidence="2 3">
    <name type="scientific">Agrobacterium vitis</name>
    <name type="common">Rhizobium vitis</name>
    <dbReference type="NCBI Taxonomy" id="373"/>
    <lineage>
        <taxon>Bacteria</taxon>
        <taxon>Pseudomonadati</taxon>
        <taxon>Pseudomonadota</taxon>
        <taxon>Alphaproteobacteria</taxon>
        <taxon>Hyphomicrobiales</taxon>
        <taxon>Rhizobiaceae</taxon>
        <taxon>Rhizobium/Agrobacterium group</taxon>
        <taxon>Agrobacterium</taxon>
    </lineage>
</organism>
<evidence type="ECO:0000313" key="2">
    <source>
        <dbReference type="EMBL" id="MUZ71608.1"/>
    </source>
</evidence>
<dbReference type="Proteomes" id="UP000477951">
    <property type="component" value="Unassembled WGS sequence"/>
</dbReference>
<gene>
    <name evidence="2" type="ORF">GOZ90_02850</name>
</gene>
<evidence type="ECO:0000313" key="3">
    <source>
        <dbReference type="Proteomes" id="UP000477951"/>
    </source>
</evidence>
<reference evidence="2 3" key="1">
    <citation type="submission" date="2019-12" db="EMBL/GenBank/DDBJ databases">
        <title>Whole-genome sequencing of Allorhizobium vitis.</title>
        <authorList>
            <person name="Gan H.M."/>
            <person name="Szegedi E."/>
            <person name="Burr T."/>
            <person name="Savka M.A."/>
        </authorList>
    </citation>
    <scope>NUCLEOTIDE SEQUENCE [LARGE SCALE GENOMIC DNA]</scope>
    <source>
        <strain evidence="2 3">CG516</strain>
    </source>
</reference>
<dbReference type="InterPro" id="IPR009282">
    <property type="entry name" value="DUF937"/>
</dbReference>
<dbReference type="Pfam" id="PF06078">
    <property type="entry name" value="DUF937"/>
    <property type="match status" value="1"/>
</dbReference>
<accession>A0A6L6V9Z8</accession>
<sequence>MLPLFDMLLRAQNGAAMDAMAKQFGLAQEQVAQALAALTPAFSSGFKRTAANPYDLSSLFAALSSGNYAQYFEDMGKAFTPQGIADGNQVLQQLFGSKEVSRAVAAQAAQITGIGQDILKRMLPAMADTIMGGLFKQSLGQMQQASNPFASNPMAGPMAGMIQEWLQATGFSPKAPPTSPAGPFDNPFIAAWQQMMGISAAKAAPKTEANPFLDNPFTKAWQDMVSSSMGQAPKAEPPKPSPEAEARKSMMDIVNTMFDSGLNVQKSYQKSVEQIFETYVTAPGKDARAESDEGATHSKH</sequence>
<dbReference type="EMBL" id="WPHR01000002">
    <property type="protein sequence ID" value="MUZ71608.1"/>
    <property type="molecule type" value="Genomic_DNA"/>
</dbReference>
<evidence type="ECO:0000256" key="1">
    <source>
        <dbReference type="SAM" id="MobiDB-lite"/>
    </source>
</evidence>
<dbReference type="AlphaFoldDB" id="A0A6L6V9Z8"/>
<name>A0A6L6V9Z8_AGRVI</name>
<dbReference type="RefSeq" id="WP_156613421.1">
    <property type="nucleotide sequence ID" value="NZ_WPHR01000002.1"/>
</dbReference>
<comment type="caution">
    <text evidence="2">The sequence shown here is derived from an EMBL/GenBank/DDBJ whole genome shotgun (WGS) entry which is preliminary data.</text>
</comment>
<feature type="region of interest" description="Disordered" evidence="1">
    <location>
        <begin position="226"/>
        <end position="246"/>
    </location>
</feature>
<protein>
    <submittedName>
        <fullName evidence="2">DUF937 domain-containing protein</fullName>
    </submittedName>
</protein>
<proteinExistence type="predicted"/>